<dbReference type="PANTHER" id="PTHR47690:SF1">
    <property type="entry name" value="GLUCOKINASE"/>
    <property type="match status" value="1"/>
</dbReference>
<dbReference type="Proteomes" id="UP000255207">
    <property type="component" value="Unassembled WGS sequence"/>
</dbReference>
<dbReference type="InterPro" id="IPR003836">
    <property type="entry name" value="Glucokinase"/>
</dbReference>
<dbReference type="GO" id="GO:0006096">
    <property type="term" value="P:glycolytic process"/>
    <property type="evidence" value="ECO:0007669"/>
    <property type="project" value="InterPro"/>
</dbReference>
<keyword evidence="2" id="KW-0418">Kinase</keyword>
<sequence>MAASSAASTGRRPARSKGSAGSPNTASRPDAMHAGSFAHPVLVADIGGTNCRLSLVEAAGAKHVPLARIPTGNHPTPEAAFDSVLSTLSERPRSAVLAVAGPLDGRSAQLTNANWHFDGPRIAGALGFEQGLLVNDFEALAASLAVLEAGDVQTLVAGKPEPDGLRLVLGPGTGFGAAALISRGGRGVLVPTEAGHIGVGPEDPTEEKLWPLLAASLPRITVESLLSGDGLVRLHRAVAAETGMLEAKVSAADVTTLALDGDPAALKAVISFWRLLARVAGDLALAFKATGGVYIAGGIVPRLLPLADHGGIRTVFAGKPPMEDLAARFALHVITTNDATERGLAAIAAAPARFGLDDPARLWFA</sequence>
<dbReference type="InterPro" id="IPR043129">
    <property type="entry name" value="ATPase_NBD"/>
</dbReference>
<dbReference type="CDD" id="cd24008">
    <property type="entry name" value="ASKHA_NBD_GLK"/>
    <property type="match status" value="1"/>
</dbReference>
<feature type="region of interest" description="Disordered" evidence="4">
    <location>
        <begin position="1"/>
        <end position="32"/>
    </location>
</feature>
<dbReference type="Gene3D" id="3.40.367.20">
    <property type="match status" value="1"/>
</dbReference>
<comment type="caution">
    <text evidence="5">The sequence shown here is derived from an EMBL/GenBank/DDBJ whole genome shotgun (WGS) entry which is preliminary data.</text>
</comment>
<reference evidence="6" key="1">
    <citation type="submission" date="2018-07" db="EMBL/GenBank/DDBJ databases">
        <authorList>
            <person name="Safronova V.I."/>
            <person name="Chirak E.R."/>
            <person name="Sazanova A.L."/>
        </authorList>
    </citation>
    <scope>NUCLEOTIDE SEQUENCE [LARGE SCALE GENOMIC DNA]</scope>
    <source>
        <strain evidence="6">RCAM04685</strain>
    </source>
</reference>
<dbReference type="PANTHER" id="PTHR47690">
    <property type="entry name" value="GLUCOKINASE"/>
    <property type="match status" value="1"/>
</dbReference>
<name>A0A370L6I7_9HYPH</name>
<accession>A0A370L6I7</accession>
<dbReference type="GO" id="GO:0005829">
    <property type="term" value="C:cytosol"/>
    <property type="evidence" value="ECO:0007669"/>
    <property type="project" value="TreeGrafter"/>
</dbReference>
<dbReference type="GO" id="GO:0005536">
    <property type="term" value="F:D-glucose binding"/>
    <property type="evidence" value="ECO:0007669"/>
    <property type="project" value="InterPro"/>
</dbReference>
<evidence type="ECO:0000256" key="3">
    <source>
        <dbReference type="RuleBase" id="RU004046"/>
    </source>
</evidence>
<evidence type="ECO:0000256" key="2">
    <source>
        <dbReference type="ARBA" id="ARBA00022777"/>
    </source>
</evidence>
<dbReference type="InterPro" id="IPR050201">
    <property type="entry name" value="Bacterial_glucokinase"/>
</dbReference>
<gene>
    <name evidence="5" type="ORF">DWE98_11455</name>
</gene>
<protein>
    <submittedName>
        <fullName evidence="5">ROK family protein</fullName>
    </submittedName>
</protein>
<keyword evidence="1" id="KW-0808">Transferase</keyword>
<dbReference type="OrthoDB" id="9800595at2"/>
<evidence type="ECO:0000313" key="6">
    <source>
        <dbReference type="Proteomes" id="UP000255207"/>
    </source>
</evidence>
<comment type="similarity">
    <text evidence="3">Belongs to the bacterial glucokinase family.</text>
</comment>
<proteinExistence type="inferred from homology"/>
<evidence type="ECO:0000313" key="5">
    <source>
        <dbReference type="EMBL" id="RDJ25346.1"/>
    </source>
</evidence>
<dbReference type="Pfam" id="PF02685">
    <property type="entry name" value="Glucokinase"/>
    <property type="match status" value="1"/>
</dbReference>
<dbReference type="GO" id="GO:0004340">
    <property type="term" value="F:glucokinase activity"/>
    <property type="evidence" value="ECO:0007669"/>
    <property type="project" value="InterPro"/>
</dbReference>
<keyword evidence="6" id="KW-1185">Reference proteome</keyword>
<dbReference type="EMBL" id="QQTP01000005">
    <property type="protein sequence ID" value="RDJ25346.1"/>
    <property type="molecule type" value="Genomic_DNA"/>
</dbReference>
<evidence type="ECO:0000256" key="1">
    <source>
        <dbReference type="ARBA" id="ARBA00022679"/>
    </source>
</evidence>
<organism evidence="5 6">
    <name type="scientific">Bosea caraganae</name>
    <dbReference type="NCBI Taxonomy" id="2763117"/>
    <lineage>
        <taxon>Bacteria</taxon>
        <taxon>Pseudomonadati</taxon>
        <taxon>Pseudomonadota</taxon>
        <taxon>Alphaproteobacteria</taxon>
        <taxon>Hyphomicrobiales</taxon>
        <taxon>Boseaceae</taxon>
        <taxon>Bosea</taxon>
    </lineage>
</organism>
<evidence type="ECO:0000256" key="4">
    <source>
        <dbReference type="SAM" id="MobiDB-lite"/>
    </source>
</evidence>
<dbReference type="AlphaFoldDB" id="A0A370L6I7"/>
<dbReference type="GO" id="GO:0005524">
    <property type="term" value="F:ATP binding"/>
    <property type="evidence" value="ECO:0007669"/>
    <property type="project" value="InterPro"/>
</dbReference>
<dbReference type="SUPFAM" id="SSF53067">
    <property type="entry name" value="Actin-like ATPase domain"/>
    <property type="match status" value="1"/>
</dbReference>
<dbReference type="Gene3D" id="3.30.420.40">
    <property type="match status" value="1"/>
</dbReference>